<gene>
    <name evidence="2" type="ORF">FIBSPDRAFT_997053</name>
</gene>
<feature type="compositionally biased region" description="Acidic residues" evidence="1">
    <location>
        <begin position="167"/>
        <end position="177"/>
    </location>
</feature>
<sequence length="279" mass="30932">MAHIATPLVNIDINAINGFAVPCQLSSSLLRTQSSIYILRKGMHRHPRILSFPGAMVSFCKSLRFPSATKRYSRTESQTAPVASPTEAEATDMQVDDLVVNNVFSQDTVGDEHSLDTDATISSSLSELRDRSKSPLSIISSPIVEHWNSSALEFTSCAKTAKHSLSEDEESQYVLDEDDRHTTTESVSSEKSSQLLPQPRSATLEPTLGFMPLSPPPSHFRARRENAWRYAERHLAPAEEEQEACSRSQRRACYVVGSQLPESRLLIGDIRVQLSMAQT</sequence>
<name>A0A165WQS3_9AGAM</name>
<organism evidence="2 3">
    <name type="scientific">Athelia psychrophila</name>
    <dbReference type="NCBI Taxonomy" id="1759441"/>
    <lineage>
        <taxon>Eukaryota</taxon>
        <taxon>Fungi</taxon>
        <taxon>Dikarya</taxon>
        <taxon>Basidiomycota</taxon>
        <taxon>Agaricomycotina</taxon>
        <taxon>Agaricomycetes</taxon>
        <taxon>Agaricomycetidae</taxon>
        <taxon>Atheliales</taxon>
        <taxon>Atheliaceae</taxon>
        <taxon>Athelia</taxon>
    </lineage>
</organism>
<accession>A0A165WQS3</accession>
<dbReference type="AlphaFoldDB" id="A0A165WQS3"/>
<evidence type="ECO:0000313" key="3">
    <source>
        <dbReference type="Proteomes" id="UP000076532"/>
    </source>
</evidence>
<proteinExistence type="predicted"/>
<feature type="region of interest" description="Disordered" evidence="1">
    <location>
        <begin position="165"/>
        <end position="216"/>
    </location>
</feature>
<keyword evidence="3" id="KW-1185">Reference proteome</keyword>
<evidence type="ECO:0000313" key="2">
    <source>
        <dbReference type="EMBL" id="KZP07817.1"/>
    </source>
</evidence>
<dbReference type="EMBL" id="KV417739">
    <property type="protein sequence ID" value="KZP07817.1"/>
    <property type="molecule type" value="Genomic_DNA"/>
</dbReference>
<feature type="compositionally biased region" description="Low complexity" evidence="1">
    <location>
        <begin position="184"/>
        <end position="193"/>
    </location>
</feature>
<evidence type="ECO:0000256" key="1">
    <source>
        <dbReference type="SAM" id="MobiDB-lite"/>
    </source>
</evidence>
<dbReference type="Proteomes" id="UP000076532">
    <property type="component" value="Unassembled WGS sequence"/>
</dbReference>
<reference evidence="2 3" key="1">
    <citation type="journal article" date="2016" name="Mol. Biol. Evol.">
        <title>Comparative Genomics of Early-Diverging Mushroom-Forming Fungi Provides Insights into the Origins of Lignocellulose Decay Capabilities.</title>
        <authorList>
            <person name="Nagy L.G."/>
            <person name="Riley R."/>
            <person name="Tritt A."/>
            <person name="Adam C."/>
            <person name="Daum C."/>
            <person name="Floudas D."/>
            <person name="Sun H."/>
            <person name="Yadav J.S."/>
            <person name="Pangilinan J."/>
            <person name="Larsson K.H."/>
            <person name="Matsuura K."/>
            <person name="Barry K."/>
            <person name="Labutti K."/>
            <person name="Kuo R."/>
            <person name="Ohm R.A."/>
            <person name="Bhattacharya S.S."/>
            <person name="Shirouzu T."/>
            <person name="Yoshinaga Y."/>
            <person name="Martin F.M."/>
            <person name="Grigoriev I.V."/>
            <person name="Hibbett D.S."/>
        </authorList>
    </citation>
    <scope>NUCLEOTIDE SEQUENCE [LARGE SCALE GENOMIC DNA]</scope>
    <source>
        <strain evidence="2 3">CBS 109695</strain>
    </source>
</reference>
<protein>
    <submittedName>
        <fullName evidence="2">Uncharacterized protein</fullName>
    </submittedName>
</protein>